<dbReference type="AlphaFoldDB" id="A0A098YNE4"/>
<comment type="caution">
    <text evidence="2">The sequence shown here is derived from an EMBL/GenBank/DDBJ whole genome shotgun (WGS) entry which is preliminary data.</text>
</comment>
<gene>
    <name evidence="2" type="ORF">HMPREF9304_11195</name>
</gene>
<feature type="coiled-coil region" evidence="1">
    <location>
        <begin position="113"/>
        <end position="140"/>
    </location>
</feature>
<accession>A0A098YNE4</accession>
<organism evidence="2 3">
    <name type="scientific">Hoylesella timonensis S9-PR14</name>
    <dbReference type="NCBI Taxonomy" id="1401062"/>
    <lineage>
        <taxon>Bacteria</taxon>
        <taxon>Pseudomonadati</taxon>
        <taxon>Bacteroidota</taxon>
        <taxon>Bacteroidia</taxon>
        <taxon>Bacteroidales</taxon>
        <taxon>Prevotellaceae</taxon>
        <taxon>Hoylesella</taxon>
    </lineage>
</organism>
<keyword evidence="1" id="KW-0175">Coiled coil</keyword>
<dbReference type="EMBL" id="JRPQ01000164">
    <property type="protein sequence ID" value="KGI21270.1"/>
    <property type="molecule type" value="Genomic_DNA"/>
</dbReference>
<proteinExistence type="predicted"/>
<evidence type="ECO:0000256" key="1">
    <source>
        <dbReference type="SAM" id="Coils"/>
    </source>
</evidence>
<protein>
    <submittedName>
        <fullName evidence="2">Uncharacterized protein</fullName>
    </submittedName>
</protein>
<sequence>MDIDNVYDIFFLQKDFKKKNGFDSYSKNGTDIILHYNLKYNDMSDCMKCQYKLTENDWNLLCLEVLSKVTLPPFEMYILAFLLAFKKEYRKSIVVFHKCQDLLPNTMAGNINLVFINLQIAQLLERLEEYRQSLQILISTRRLIWNNKDLFSQVHNFYASCCVSIGLLCFRYFNRPELATANFINSVLIRIRHQSTYSSEVFNHYLSHAYRYIGMMPNCNHQKAYIFMNTAYTMRLELYKLFSDDVTKEDTFHFETDFIVFLIRNRYKVSLINKHSKCLLFLIVELSPYLRKKLLNQIRNIASVLYKYYNIYQIKKKSILWKKMMSLH</sequence>
<evidence type="ECO:0000313" key="2">
    <source>
        <dbReference type="EMBL" id="KGI21270.1"/>
    </source>
</evidence>
<name>A0A098YNE4_9BACT</name>
<dbReference type="RefSeq" id="WP_036880531.1">
    <property type="nucleotide sequence ID" value="NZ_JRPQ01000164.1"/>
</dbReference>
<evidence type="ECO:0000313" key="3">
    <source>
        <dbReference type="Proteomes" id="UP000029723"/>
    </source>
</evidence>
<reference evidence="2 3" key="1">
    <citation type="submission" date="2014-07" db="EMBL/GenBank/DDBJ databases">
        <authorList>
            <person name="McCorrison J."/>
            <person name="Sanka R."/>
            <person name="Torralba M."/>
            <person name="Gillis M."/>
            <person name="Haft D.H."/>
            <person name="Methe B."/>
            <person name="Sutton G."/>
            <person name="Nelson K.E."/>
        </authorList>
    </citation>
    <scope>NUCLEOTIDE SEQUENCE [LARGE SCALE GENOMIC DNA]</scope>
    <source>
        <strain evidence="2 3">S9-PR14</strain>
    </source>
</reference>
<dbReference type="InterPro" id="IPR011990">
    <property type="entry name" value="TPR-like_helical_dom_sf"/>
</dbReference>
<dbReference type="SUPFAM" id="SSF48452">
    <property type="entry name" value="TPR-like"/>
    <property type="match status" value="1"/>
</dbReference>
<dbReference type="Proteomes" id="UP000029723">
    <property type="component" value="Unassembled WGS sequence"/>
</dbReference>